<keyword evidence="2" id="KW-0326">Glycosidase</keyword>
<evidence type="ECO:0000259" key="1">
    <source>
        <dbReference type="Pfam" id="PF03644"/>
    </source>
</evidence>
<dbReference type="GO" id="GO:0033925">
    <property type="term" value="F:mannosyl-glycoprotein endo-beta-N-acetylglucosaminidase activity"/>
    <property type="evidence" value="ECO:0007669"/>
    <property type="project" value="UniProtKB-EC"/>
</dbReference>
<name>A0A9K3HK81_HELAN</name>
<organism evidence="2 3">
    <name type="scientific">Helianthus annuus</name>
    <name type="common">Common sunflower</name>
    <dbReference type="NCBI Taxonomy" id="4232"/>
    <lineage>
        <taxon>Eukaryota</taxon>
        <taxon>Viridiplantae</taxon>
        <taxon>Streptophyta</taxon>
        <taxon>Embryophyta</taxon>
        <taxon>Tracheophyta</taxon>
        <taxon>Spermatophyta</taxon>
        <taxon>Magnoliopsida</taxon>
        <taxon>eudicotyledons</taxon>
        <taxon>Gunneridae</taxon>
        <taxon>Pentapetalae</taxon>
        <taxon>asterids</taxon>
        <taxon>campanulids</taxon>
        <taxon>Asterales</taxon>
        <taxon>Asteraceae</taxon>
        <taxon>Asteroideae</taxon>
        <taxon>Heliantheae alliance</taxon>
        <taxon>Heliantheae</taxon>
        <taxon>Helianthus</taxon>
    </lineage>
</organism>
<keyword evidence="3" id="KW-1185">Reference proteome</keyword>
<dbReference type="PANTHER" id="PTHR13246">
    <property type="entry name" value="ENDO BETA N-ACETYLGLUCOSAMINIDASE"/>
    <property type="match status" value="1"/>
</dbReference>
<accession>A0A9K3HK81</accession>
<reference evidence="2" key="2">
    <citation type="submission" date="2020-06" db="EMBL/GenBank/DDBJ databases">
        <title>Helianthus annuus Genome sequencing and assembly Release 2.</title>
        <authorList>
            <person name="Gouzy J."/>
            <person name="Langlade N."/>
            <person name="Munos S."/>
        </authorList>
    </citation>
    <scope>NUCLEOTIDE SEQUENCE</scope>
    <source>
        <tissue evidence="2">Leaves</tissue>
    </source>
</reference>
<dbReference type="EMBL" id="MNCJ02000327">
    <property type="protein sequence ID" value="KAF5779801.1"/>
    <property type="molecule type" value="Genomic_DNA"/>
</dbReference>
<dbReference type="AlphaFoldDB" id="A0A9K3HK81"/>
<evidence type="ECO:0000313" key="3">
    <source>
        <dbReference type="Proteomes" id="UP000215914"/>
    </source>
</evidence>
<proteinExistence type="predicted"/>
<dbReference type="Pfam" id="PF03644">
    <property type="entry name" value="Glyco_hydro_85"/>
    <property type="match status" value="1"/>
</dbReference>
<gene>
    <name evidence="2" type="ORF">HanXRQr2_Chr12g0563741</name>
</gene>
<dbReference type="Gramene" id="mRNA:HanXRQr2_Chr12g0563741">
    <property type="protein sequence ID" value="mRNA:HanXRQr2_Chr12g0563741"/>
    <property type="gene ID" value="HanXRQr2_Chr12g0563741"/>
</dbReference>
<protein>
    <submittedName>
        <fullName evidence="2">Mannosyl-glycoprotein endo-beta-N-acetylglucosaminidase</fullName>
        <ecNumber evidence="2">3.2.1.96</ecNumber>
    </submittedName>
</protein>
<dbReference type="PANTHER" id="PTHR13246:SF1">
    <property type="entry name" value="CYTOSOLIC ENDO-BETA-N-ACETYLGLUCOSAMINIDASE"/>
    <property type="match status" value="1"/>
</dbReference>
<comment type="caution">
    <text evidence="2">The sequence shown here is derived from an EMBL/GenBank/DDBJ whole genome shotgun (WGS) entry which is preliminary data.</text>
</comment>
<evidence type="ECO:0000313" key="2">
    <source>
        <dbReference type="EMBL" id="KAF5779801.1"/>
    </source>
</evidence>
<feature type="domain" description="Cytosolic endo-beta-N-acetylglucosaminidase TIM barrel" evidence="1">
    <location>
        <begin position="1"/>
        <end position="46"/>
    </location>
</feature>
<dbReference type="EC" id="3.2.1.96" evidence="2"/>
<dbReference type="InterPro" id="IPR005201">
    <property type="entry name" value="TIM_ENGase"/>
</dbReference>
<dbReference type="InterPro" id="IPR032979">
    <property type="entry name" value="ENGase"/>
</dbReference>
<keyword evidence="2" id="KW-0378">Hydrolase</keyword>
<sequence length="53" mass="5748">MGIDIFGRGSYGGGQWITNVTLDVIKKDDVSAAMFAPGWIYETQQPPDSDGLE</sequence>
<dbReference type="Proteomes" id="UP000215914">
    <property type="component" value="Unassembled WGS sequence"/>
</dbReference>
<reference evidence="2" key="1">
    <citation type="journal article" date="2017" name="Nature">
        <title>The sunflower genome provides insights into oil metabolism, flowering and Asterid evolution.</title>
        <authorList>
            <person name="Badouin H."/>
            <person name="Gouzy J."/>
            <person name="Grassa C.J."/>
            <person name="Murat F."/>
            <person name="Staton S.E."/>
            <person name="Cottret L."/>
            <person name="Lelandais-Briere C."/>
            <person name="Owens G.L."/>
            <person name="Carrere S."/>
            <person name="Mayjonade B."/>
            <person name="Legrand L."/>
            <person name="Gill N."/>
            <person name="Kane N.C."/>
            <person name="Bowers J.E."/>
            <person name="Hubner S."/>
            <person name="Bellec A."/>
            <person name="Berard A."/>
            <person name="Berges H."/>
            <person name="Blanchet N."/>
            <person name="Boniface M.C."/>
            <person name="Brunel D."/>
            <person name="Catrice O."/>
            <person name="Chaidir N."/>
            <person name="Claudel C."/>
            <person name="Donnadieu C."/>
            <person name="Faraut T."/>
            <person name="Fievet G."/>
            <person name="Helmstetter N."/>
            <person name="King M."/>
            <person name="Knapp S.J."/>
            <person name="Lai Z."/>
            <person name="Le Paslier M.C."/>
            <person name="Lippi Y."/>
            <person name="Lorenzon L."/>
            <person name="Mandel J.R."/>
            <person name="Marage G."/>
            <person name="Marchand G."/>
            <person name="Marquand E."/>
            <person name="Bret-Mestries E."/>
            <person name="Morien E."/>
            <person name="Nambeesan S."/>
            <person name="Nguyen T."/>
            <person name="Pegot-Espagnet P."/>
            <person name="Pouilly N."/>
            <person name="Raftis F."/>
            <person name="Sallet E."/>
            <person name="Schiex T."/>
            <person name="Thomas J."/>
            <person name="Vandecasteele C."/>
            <person name="Vares D."/>
            <person name="Vear F."/>
            <person name="Vautrin S."/>
            <person name="Crespi M."/>
            <person name="Mangin B."/>
            <person name="Burke J.M."/>
            <person name="Salse J."/>
            <person name="Munos S."/>
            <person name="Vincourt P."/>
            <person name="Rieseberg L.H."/>
            <person name="Langlade N.B."/>
        </authorList>
    </citation>
    <scope>NUCLEOTIDE SEQUENCE</scope>
    <source>
        <tissue evidence="2">Leaves</tissue>
    </source>
</reference>
<dbReference type="GO" id="GO:0005829">
    <property type="term" value="C:cytosol"/>
    <property type="evidence" value="ECO:0007669"/>
    <property type="project" value="UniProtKB-SubCell"/>
</dbReference>
<dbReference type="Gene3D" id="3.20.20.80">
    <property type="entry name" value="Glycosidases"/>
    <property type="match status" value="1"/>
</dbReference>